<keyword evidence="3" id="KW-1185">Reference proteome</keyword>
<dbReference type="AlphaFoldDB" id="A0A1X9LRV7"/>
<dbReference type="KEGG" id="cphy:B5808_03210"/>
<dbReference type="InterPro" id="IPR019197">
    <property type="entry name" value="Biotin-prot_ligase_N"/>
</dbReference>
<evidence type="ECO:0000313" key="3">
    <source>
        <dbReference type="Proteomes" id="UP000192775"/>
    </source>
</evidence>
<dbReference type="STRING" id="1619308.B5808_03210"/>
<name>A0A1X9LRV7_9MICO</name>
<accession>A0A1X9LRV7</accession>
<dbReference type="Pfam" id="PF09825">
    <property type="entry name" value="BPL_N"/>
    <property type="match status" value="1"/>
</dbReference>
<reference evidence="2 3" key="1">
    <citation type="submission" date="2017-04" db="EMBL/GenBank/DDBJ databases">
        <authorList>
            <person name="Afonso C.L."/>
            <person name="Miller P.J."/>
            <person name="Scott M.A."/>
            <person name="Spackman E."/>
            <person name="Goraichik I."/>
            <person name="Dimitrov K.M."/>
            <person name="Suarez D.L."/>
            <person name="Swayne D.E."/>
        </authorList>
    </citation>
    <scope>NUCLEOTIDE SEQUENCE [LARGE SCALE GENOMIC DNA]</scope>
    <source>
        <strain evidence="3">XA(T)</strain>
    </source>
</reference>
<feature type="domain" description="Biotin-protein ligase N-terminal" evidence="1">
    <location>
        <begin position="65"/>
        <end position="119"/>
    </location>
</feature>
<dbReference type="InterPro" id="IPR029062">
    <property type="entry name" value="Class_I_gatase-like"/>
</dbReference>
<evidence type="ECO:0000259" key="1">
    <source>
        <dbReference type="Pfam" id="PF09825"/>
    </source>
</evidence>
<protein>
    <recommendedName>
        <fullName evidence="1">Biotin-protein ligase N-terminal domain-containing protein</fullName>
    </recommendedName>
</protein>
<dbReference type="Gene3D" id="3.40.50.880">
    <property type="match status" value="1"/>
</dbReference>
<evidence type="ECO:0000313" key="2">
    <source>
        <dbReference type="EMBL" id="ARJ07172.1"/>
    </source>
</evidence>
<dbReference type="Proteomes" id="UP000192775">
    <property type="component" value="Chromosome"/>
</dbReference>
<proteinExistence type="predicted"/>
<dbReference type="PIRSF" id="PIRSF016642">
    <property type="entry name" value="UCP016642"/>
    <property type="match status" value="1"/>
</dbReference>
<dbReference type="SUPFAM" id="SSF52317">
    <property type="entry name" value="Class I glutamine amidotransferase-like"/>
    <property type="match status" value="1"/>
</dbReference>
<dbReference type="EMBL" id="CP020715">
    <property type="protein sequence ID" value="ARJ07172.1"/>
    <property type="molecule type" value="Genomic_DNA"/>
</dbReference>
<organism evidence="2 3">
    <name type="scientific">Cnuibacter physcomitrellae</name>
    <dbReference type="NCBI Taxonomy" id="1619308"/>
    <lineage>
        <taxon>Bacteria</taxon>
        <taxon>Bacillati</taxon>
        <taxon>Actinomycetota</taxon>
        <taxon>Actinomycetes</taxon>
        <taxon>Micrococcales</taxon>
        <taxon>Microbacteriaceae</taxon>
        <taxon>Cnuibacter</taxon>
    </lineage>
</organism>
<sequence>MGCAGSAPSPTPTDSRPLALVYDGPQGCPDCAPTIASILESGDDPFRVEFVGPGTETELSAEILAEAQLYVQPGGGDDLATTWDDLAPQAQAVRDWVGRGGSYLGLCFGAYLAGRDPGFDLLPGDAYGWAGSPGATVPDARDTVVPLTWRGEQRWVYFQDGPGFDLDEDADVDVLATYPDGAPAVLVAPFGAGHVGVAGPHPEADESWYDEAGLTNPDGYSTDLIEDLLAATLAR</sequence>
<gene>
    <name evidence="2" type="ORF">B5808_03210</name>
</gene>
<dbReference type="InterPro" id="IPR015834">
    <property type="entry name" value="UCP016642"/>
</dbReference>